<evidence type="ECO:0008006" key="3">
    <source>
        <dbReference type="Google" id="ProtNLM"/>
    </source>
</evidence>
<organism evidence="1 2">
    <name type="scientific">Streptomyces microflavus</name>
    <name type="common">Streptomyces lipmanii</name>
    <dbReference type="NCBI Taxonomy" id="1919"/>
    <lineage>
        <taxon>Bacteria</taxon>
        <taxon>Bacillati</taxon>
        <taxon>Actinomycetota</taxon>
        <taxon>Actinomycetes</taxon>
        <taxon>Kitasatosporales</taxon>
        <taxon>Streptomycetaceae</taxon>
        <taxon>Streptomyces</taxon>
    </lineage>
</organism>
<accession>A0A7J0CV69</accession>
<evidence type="ECO:0000313" key="2">
    <source>
        <dbReference type="Proteomes" id="UP000498740"/>
    </source>
</evidence>
<dbReference type="AlphaFoldDB" id="A0A7J0CV69"/>
<sequence length="60" mass="6789">MAATWGRLSAAGRKAGLPQPVNDMWIAACCLTYDLPLATLNLKDYAYFREHHRLRILGEQ</sequence>
<comment type="caution">
    <text evidence="1">The sequence shown here is derived from an EMBL/GenBank/DDBJ whole genome shotgun (WGS) entry which is preliminary data.</text>
</comment>
<name>A0A7J0CV69_STRMI</name>
<dbReference type="SUPFAM" id="SSF88723">
    <property type="entry name" value="PIN domain-like"/>
    <property type="match status" value="1"/>
</dbReference>
<protein>
    <recommendedName>
        <fullName evidence="3">PIN domain-containing protein</fullName>
    </recommendedName>
</protein>
<reference evidence="1 2" key="1">
    <citation type="submission" date="2020-05" db="EMBL/GenBank/DDBJ databases">
        <title>Whole genome shotgun sequence of Streptomyces microflavus NBRC 13062.</title>
        <authorList>
            <person name="Komaki H."/>
            <person name="Tamura T."/>
        </authorList>
    </citation>
    <scope>NUCLEOTIDE SEQUENCE [LARGE SCALE GENOMIC DNA]</scope>
    <source>
        <strain evidence="1 2">NBRC 13062</strain>
    </source>
</reference>
<dbReference type="Proteomes" id="UP000498740">
    <property type="component" value="Unassembled WGS sequence"/>
</dbReference>
<dbReference type="EMBL" id="BLWD01000001">
    <property type="protein sequence ID" value="GFN06406.1"/>
    <property type="molecule type" value="Genomic_DNA"/>
</dbReference>
<dbReference type="InterPro" id="IPR029060">
    <property type="entry name" value="PIN-like_dom_sf"/>
</dbReference>
<gene>
    <name evidence="1" type="ORF">Smic_49620</name>
</gene>
<proteinExistence type="predicted"/>
<dbReference type="Gene3D" id="3.40.50.1010">
    <property type="entry name" value="5'-nuclease"/>
    <property type="match status" value="1"/>
</dbReference>
<evidence type="ECO:0000313" key="1">
    <source>
        <dbReference type="EMBL" id="GFN06406.1"/>
    </source>
</evidence>